<accession>A0ABR2G189</accession>
<dbReference type="Proteomes" id="UP001472677">
    <property type="component" value="Unassembled WGS sequence"/>
</dbReference>
<feature type="chain" id="PRO_5046386278" evidence="1">
    <location>
        <begin position="26"/>
        <end position="140"/>
    </location>
</feature>
<evidence type="ECO:0000256" key="1">
    <source>
        <dbReference type="SAM" id="SignalP"/>
    </source>
</evidence>
<name>A0ABR2G189_9ROSI</name>
<dbReference type="EMBL" id="JBBPBM010000003">
    <property type="protein sequence ID" value="KAK8592835.1"/>
    <property type="molecule type" value="Genomic_DNA"/>
</dbReference>
<reference evidence="2 3" key="1">
    <citation type="journal article" date="2024" name="G3 (Bethesda)">
        <title>Genome assembly of Hibiscus sabdariffa L. provides insights into metabolisms of medicinal natural products.</title>
        <authorList>
            <person name="Kim T."/>
        </authorList>
    </citation>
    <scope>NUCLEOTIDE SEQUENCE [LARGE SCALE GENOMIC DNA]</scope>
    <source>
        <strain evidence="2">TK-2024</strain>
        <tissue evidence="2">Old leaves</tissue>
    </source>
</reference>
<comment type="caution">
    <text evidence="2">The sequence shown here is derived from an EMBL/GenBank/DDBJ whole genome shotgun (WGS) entry which is preliminary data.</text>
</comment>
<gene>
    <name evidence="2" type="ORF">V6N12_044929</name>
</gene>
<protein>
    <submittedName>
        <fullName evidence="2">Uncharacterized protein</fullName>
    </submittedName>
</protein>
<organism evidence="2 3">
    <name type="scientific">Hibiscus sabdariffa</name>
    <name type="common">roselle</name>
    <dbReference type="NCBI Taxonomy" id="183260"/>
    <lineage>
        <taxon>Eukaryota</taxon>
        <taxon>Viridiplantae</taxon>
        <taxon>Streptophyta</taxon>
        <taxon>Embryophyta</taxon>
        <taxon>Tracheophyta</taxon>
        <taxon>Spermatophyta</taxon>
        <taxon>Magnoliopsida</taxon>
        <taxon>eudicotyledons</taxon>
        <taxon>Gunneridae</taxon>
        <taxon>Pentapetalae</taxon>
        <taxon>rosids</taxon>
        <taxon>malvids</taxon>
        <taxon>Malvales</taxon>
        <taxon>Malvaceae</taxon>
        <taxon>Malvoideae</taxon>
        <taxon>Hibiscus</taxon>
    </lineage>
</organism>
<keyword evidence="3" id="KW-1185">Reference proteome</keyword>
<evidence type="ECO:0000313" key="2">
    <source>
        <dbReference type="EMBL" id="KAK8592835.1"/>
    </source>
</evidence>
<evidence type="ECO:0000313" key="3">
    <source>
        <dbReference type="Proteomes" id="UP001472677"/>
    </source>
</evidence>
<keyword evidence="1" id="KW-0732">Signal</keyword>
<sequence length="140" mass="14935">MMKFGILRDLFCGILLRVVVPQVNSSKMGKGLVKGQGGVQQHTGALVASVAKVTPVATSLHKAKHSSVQMGGGSEESIVLRVKNGWVLSSFIRGSSRKDKVKVVHGLRGSHKSGSIVKKQDERGSATVALATYVPLWCRN</sequence>
<proteinExistence type="predicted"/>
<feature type="signal peptide" evidence="1">
    <location>
        <begin position="1"/>
        <end position="25"/>
    </location>
</feature>